<protein>
    <recommendedName>
        <fullName evidence="3">Transposase domain-containing protein</fullName>
    </recommendedName>
</protein>
<organism evidence="1 2">
    <name type="scientific">Austropuccinia psidii MF-1</name>
    <dbReference type="NCBI Taxonomy" id="1389203"/>
    <lineage>
        <taxon>Eukaryota</taxon>
        <taxon>Fungi</taxon>
        <taxon>Dikarya</taxon>
        <taxon>Basidiomycota</taxon>
        <taxon>Pucciniomycotina</taxon>
        <taxon>Pucciniomycetes</taxon>
        <taxon>Pucciniales</taxon>
        <taxon>Sphaerophragmiaceae</taxon>
        <taxon>Austropuccinia</taxon>
    </lineage>
</organism>
<dbReference type="EMBL" id="AVOT02009052">
    <property type="protein sequence ID" value="MBW0487263.1"/>
    <property type="molecule type" value="Genomic_DNA"/>
</dbReference>
<evidence type="ECO:0000313" key="1">
    <source>
        <dbReference type="EMBL" id="MBW0487263.1"/>
    </source>
</evidence>
<dbReference type="OrthoDB" id="3248986at2759"/>
<evidence type="ECO:0000313" key="2">
    <source>
        <dbReference type="Proteomes" id="UP000765509"/>
    </source>
</evidence>
<evidence type="ECO:0008006" key="3">
    <source>
        <dbReference type="Google" id="ProtNLM"/>
    </source>
</evidence>
<reference evidence="1" key="1">
    <citation type="submission" date="2021-03" db="EMBL/GenBank/DDBJ databases">
        <title>Draft genome sequence of rust myrtle Austropuccinia psidii MF-1, a brazilian biotype.</title>
        <authorList>
            <person name="Quecine M.C."/>
            <person name="Pachon D.M.R."/>
            <person name="Bonatelli M.L."/>
            <person name="Correr F.H."/>
            <person name="Franceschini L.M."/>
            <person name="Leite T.F."/>
            <person name="Margarido G.R.A."/>
            <person name="Almeida C.A."/>
            <person name="Ferrarezi J.A."/>
            <person name="Labate C.A."/>
        </authorList>
    </citation>
    <scope>NUCLEOTIDE SEQUENCE</scope>
    <source>
        <strain evidence="1">MF-1</strain>
    </source>
</reference>
<dbReference type="AlphaFoldDB" id="A0A9Q3CNL6"/>
<dbReference type="Pfam" id="PF02992">
    <property type="entry name" value="Transposase_21"/>
    <property type="match status" value="1"/>
</dbReference>
<sequence>MDICNCSKCSQYTFTTPDGKIQKGLLVHRSTRTRHWRNLTNESDTTMLSRLFPNLLLNETEKSSATTESDNSTEYESDFVGDFMKESEIAYLILEYIMWLNLDAGLSKENCQKARDKLIHVVEAIHHRNGAECNLTNLVPCDVRSIIKMLQLDVKFEKYVCCSECFSLYDAELAPEECGYQASLTSQPCGTDLFYSLRILPEAQEKVFAKDLNVPSRRWTLGQIFPQNKPRPRVPKSVFIAQSLVDWIKWFLNIPGMEEIIHKWKDELESQPPEPIVDVAQGSMWQTIFPKEPRGNSLILGLSLFIDWFNPLQNKLSGRQASMGVIALNCLNLPPRLRYQPTFTYLSGIIPGPNQPNMFTISNILGPLVNELLEFNRGIMIRTPKYPKGRKVIVKLAALIGDVVATHKVAGFMSHSANSFCTWCDITINQKKELKLGRCRSGRDVRNTSFAYRKLESHTKKEKLAKKTGIRWSELNRLPYWNPVLNVTLGVMHNWFEGILQHHFNDRWGFARNSARRHDSSASNSNSDSEAMDSSQNNYQSKNFGFSDSNKKTLISQIYEVVVPKGVTRIRKRLGESHCGRLKASEFNALFNIYIPLAVLDVLFSDQQDFNFDSEQFMINLCALVQCTSIVTSKALNKDDSLKFSQTYEVYQATSFELFENVKLNPNHHYAMHLPDHLDWWGPPMGVSEFDGEHLVEILQNIKNNHLNGWKVKENSLIKKQNIWKTPGISQINSPTLEGLSRPCKVERWNEDFINYY</sequence>
<keyword evidence="2" id="KW-1185">Reference proteome</keyword>
<dbReference type="PANTHER" id="PTHR46579">
    <property type="entry name" value="F5/8 TYPE C DOMAIN-CONTAINING PROTEIN-RELATED"/>
    <property type="match status" value="1"/>
</dbReference>
<gene>
    <name evidence="1" type="ORF">O181_026978</name>
</gene>
<accession>A0A9Q3CNL6</accession>
<proteinExistence type="predicted"/>
<name>A0A9Q3CNL6_9BASI</name>
<dbReference type="PANTHER" id="PTHR46579:SF1">
    <property type="entry name" value="F5_8 TYPE C DOMAIN-CONTAINING PROTEIN"/>
    <property type="match status" value="1"/>
</dbReference>
<comment type="caution">
    <text evidence="1">The sequence shown here is derived from an EMBL/GenBank/DDBJ whole genome shotgun (WGS) entry which is preliminary data.</text>
</comment>
<dbReference type="InterPro" id="IPR004242">
    <property type="entry name" value="Transposase_21"/>
</dbReference>
<dbReference type="Proteomes" id="UP000765509">
    <property type="component" value="Unassembled WGS sequence"/>
</dbReference>